<dbReference type="GO" id="GO:0046686">
    <property type="term" value="P:response to cadmium ion"/>
    <property type="evidence" value="ECO:0007669"/>
    <property type="project" value="UniProtKB-KW"/>
</dbReference>
<keyword evidence="7" id="KW-0862">Zinc</keyword>
<keyword evidence="5" id="KW-0997">Cell inner membrane</keyword>
<evidence type="ECO:0000256" key="13">
    <source>
        <dbReference type="ARBA" id="ARBA00058766"/>
    </source>
</evidence>
<dbReference type="InterPro" id="IPR006143">
    <property type="entry name" value="RND_pump_MFP"/>
</dbReference>
<dbReference type="InterPro" id="IPR058792">
    <property type="entry name" value="Beta-barrel_RND_2"/>
</dbReference>
<evidence type="ECO:0000256" key="14">
    <source>
        <dbReference type="SAM" id="Coils"/>
    </source>
</evidence>
<keyword evidence="8" id="KW-1133">Transmembrane helix</keyword>
<evidence type="ECO:0000256" key="3">
    <source>
        <dbReference type="ARBA" id="ARBA00022448"/>
    </source>
</evidence>
<keyword evidence="12" id="KW-0105">Cadmium resistance</keyword>
<dbReference type="FunFam" id="2.40.420.20:FF:000006">
    <property type="entry name" value="RND family efflux transporter MFP subunit"/>
    <property type="match status" value="1"/>
</dbReference>
<evidence type="ECO:0000256" key="8">
    <source>
        <dbReference type="ARBA" id="ARBA00022989"/>
    </source>
</evidence>
<feature type="domain" description="CusB-like beta-barrel" evidence="17">
    <location>
        <begin position="274"/>
        <end position="347"/>
    </location>
</feature>
<dbReference type="Gene3D" id="2.40.420.20">
    <property type="match status" value="1"/>
</dbReference>
<feature type="domain" description="CzcB-like alpha-helical hairpin" evidence="16">
    <location>
        <begin position="167"/>
        <end position="226"/>
    </location>
</feature>
<dbReference type="Pfam" id="PF25954">
    <property type="entry name" value="Beta-barrel_RND_2"/>
    <property type="match status" value="1"/>
</dbReference>
<dbReference type="InterPro" id="IPR058648">
    <property type="entry name" value="HH_CzcB-like"/>
</dbReference>
<comment type="similarity">
    <text evidence="2">Belongs to the membrane fusion protein (MFP) (TC 8.A.1) family.</text>
</comment>
<evidence type="ECO:0000259" key="16">
    <source>
        <dbReference type="Pfam" id="PF25893"/>
    </source>
</evidence>
<comment type="caution">
    <text evidence="20">The sequence shown here is derived from an EMBL/GenBank/DDBJ whole genome shotgun (WGS) entry which is preliminary data.</text>
</comment>
<evidence type="ECO:0000259" key="18">
    <source>
        <dbReference type="Pfam" id="PF25973"/>
    </source>
</evidence>
<evidence type="ECO:0000256" key="7">
    <source>
        <dbReference type="ARBA" id="ARBA00022833"/>
    </source>
</evidence>
<comment type="function">
    <text evidence="13">CzcA and CzcB together would act in zinc efflux nearly as effectively as the complete czc efflux system (CzcABC). The CzcB protein is thought to funnel zinc cations to the CzcA transport protein.</text>
</comment>
<keyword evidence="4" id="KW-1003">Cell membrane</keyword>
<protein>
    <submittedName>
        <fullName evidence="20">Cobalt-zinc-cadmium efflux system membrane fusion protein</fullName>
    </submittedName>
</protein>
<comment type="subcellular location">
    <subcellularLocation>
        <location evidence="1">Cell inner membrane</location>
        <topology evidence="1">Single-pass membrane protein</topology>
    </subcellularLocation>
</comment>
<evidence type="ECO:0000313" key="20">
    <source>
        <dbReference type="EMBL" id="PZX33748.1"/>
    </source>
</evidence>
<dbReference type="GO" id="GO:0005886">
    <property type="term" value="C:plasma membrane"/>
    <property type="evidence" value="ECO:0007669"/>
    <property type="project" value="UniProtKB-SubCell"/>
</dbReference>
<dbReference type="FunFam" id="2.40.30.170:FF:000010">
    <property type="entry name" value="Efflux RND transporter periplasmic adaptor subunit"/>
    <property type="match status" value="1"/>
</dbReference>
<evidence type="ECO:0000256" key="6">
    <source>
        <dbReference type="ARBA" id="ARBA00022692"/>
    </source>
</evidence>
<evidence type="ECO:0000256" key="9">
    <source>
        <dbReference type="ARBA" id="ARBA00023054"/>
    </source>
</evidence>
<keyword evidence="10" id="KW-0472">Membrane</keyword>
<dbReference type="EMBL" id="QKZN01000001">
    <property type="protein sequence ID" value="PZX33748.1"/>
    <property type="molecule type" value="Genomic_DNA"/>
</dbReference>
<dbReference type="GO" id="GO:0046914">
    <property type="term" value="F:transition metal ion binding"/>
    <property type="evidence" value="ECO:0007669"/>
    <property type="project" value="TreeGrafter"/>
</dbReference>
<dbReference type="GO" id="GO:0022857">
    <property type="term" value="F:transmembrane transporter activity"/>
    <property type="evidence" value="ECO:0007669"/>
    <property type="project" value="InterPro"/>
</dbReference>
<keyword evidence="9 14" id="KW-0175">Coiled coil</keyword>
<evidence type="ECO:0000256" key="5">
    <source>
        <dbReference type="ARBA" id="ARBA00022519"/>
    </source>
</evidence>
<dbReference type="PANTHER" id="PTHR30097:SF4">
    <property type="entry name" value="SLR6042 PROTEIN"/>
    <property type="match status" value="1"/>
</dbReference>
<dbReference type="InterPro" id="IPR058647">
    <property type="entry name" value="BSH_CzcB-like"/>
</dbReference>
<dbReference type="PANTHER" id="PTHR30097">
    <property type="entry name" value="CATION EFFLUX SYSTEM PROTEIN CUSB"/>
    <property type="match status" value="1"/>
</dbReference>
<keyword evidence="6" id="KW-0812">Transmembrane</keyword>
<dbReference type="GO" id="GO:0015679">
    <property type="term" value="P:plasma membrane copper ion transport"/>
    <property type="evidence" value="ECO:0007669"/>
    <property type="project" value="TreeGrafter"/>
</dbReference>
<dbReference type="GO" id="GO:0060003">
    <property type="term" value="P:copper ion export"/>
    <property type="evidence" value="ECO:0007669"/>
    <property type="project" value="TreeGrafter"/>
</dbReference>
<dbReference type="Proteomes" id="UP000249638">
    <property type="component" value="Unassembled WGS sequence"/>
</dbReference>
<sequence>MAMSKQQRAAVVAILVAGLLGGAAILFTGKGGNTSGEAAHGHAEHGDEHGHEHDKDGKKAENKAGDKAAAHAGASAPAAQPQAEGKPHVIALTPAQIEQAGIGMATAAAAALRSSVDFPGEIRFNDDRTAHVVPRVAGVAQAVPANLGQAVRKGEVLALIASTTVAEQRSELLAAQKREALARATYAREKTLWQEKISAEQDYQQARTALEEAQIAVQNARQKLTAIGAAERGGALNQFALRAPFDGIVVEKHLSLGEAVKEDASVFTVSDLSSVWAEFVVSARDLDRVRVGEAVTVRSSASATQAEGKVSYVGALLGEQTRTAKARVTLANPGTAWRPGLFVTVSVLGAPVQVPVTVAADAVQQVDGQSVVFVAMPDGFAVQPVQTGRTDGKLVEVTRGLQAGARYAAANSFILKSELGKASAGHEH</sequence>
<dbReference type="Gene3D" id="2.40.30.170">
    <property type="match status" value="1"/>
</dbReference>
<feature type="compositionally biased region" description="Low complexity" evidence="15">
    <location>
        <begin position="70"/>
        <end position="84"/>
    </location>
</feature>
<evidence type="ECO:0000256" key="4">
    <source>
        <dbReference type="ARBA" id="ARBA00022475"/>
    </source>
</evidence>
<evidence type="ECO:0000256" key="2">
    <source>
        <dbReference type="ARBA" id="ARBA00009477"/>
    </source>
</evidence>
<keyword evidence="21" id="KW-1185">Reference proteome</keyword>
<keyword evidence="3" id="KW-0813">Transport</keyword>
<dbReference type="NCBIfam" id="TIGR01730">
    <property type="entry name" value="RND_mfp"/>
    <property type="match status" value="1"/>
</dbReference>
<evidence type="ECO:0000256" key="10">
    <source>
        <dbReference type="ARBA" id="ARBA00023136"/>
    </source>
</evidence>
<evidence type="ECO:0000259" key="19">
    <source>
        <dbReference type="Pfam" id="PF25975"/>
    </source>
</evidence>
<evidence type="ECO:0000313" key="21">
    <source>
        <dbReference type="Proteomes" id="UP000249638"/>
    </source>
</evidence>
<evidence type="ECO:0000256" key="1">
    <source>
        <dbReference type="ARBA" id="ARBA00004377"/>
    </source>
</evidence>
<dbReference type="Pfam" id="PF25975">
    <property type="entry name" value="CzcB_C"/>
    <property type="match status" value="1"/>
</dbReference>
<feature type="domain" description="CzcB-like C-terminal circularly permuted SH3-like" evidence="19">
    <location>
        <begin position="356"/>
        <end position="416"/>
    </location>
</feature>
<evidence type="ECO:0000259" key="17">
    <source>
        <dbReference type="Pfam" id="PF25954"/>
    </source>
</evidence>
<evidence type="ECO:0000256" key="12">
    <source>
        <dbReference type="ARBA" id="ARBA00043263"/>
    </source>
</evidence>
<dbReference type="SUPFAM" id="SSF111369">
    <property type="entry name" value="HlyD-like secretion proteins"/>
    <property type="match status" value="1"/>
</dbReference>
<dbReference type="Gene3D" id="1.10.287.470">
    <property type="entry name" value="Helix hairpin bin"/>
    <property type="match status" value="1"/>
</dbReference>
<dbReference type="Gene3D" id="2.40.50.100">
    <property type="match status" value="1"/>
</dbReference>
<feature type="compositionally biased region" description="Basic and acidic residues" evidence="15">
    <location>
        <begin position="39"/>
        <end position="69"/>
    </location>
</feature>
<dbReference type="GO" id="GO:0030288">
    <property type="term" value="C:outer membrane-bounded periplasmic space"/>
    <property type="evidence" value="ECO:0007669"/>
    <property type="project" value="TreeGrafter"/>
</dbReference>
<organism evidence="20 21">
    <name type="scientific">Cupriavidus phytorum</name>
    <dbReference type="NCBI Taxonomy" id="3024399"/>
    <lineage>
        <taxon>Bacteria</taxon>
        <taxon>Pseudomonadati</taxon>
        <taxon>Pseudomonadota</taxon>
        <taxon>Betaproteobacteria</taxon>
        <taxon>Burkholderiales</taxon>
        <taxon>Burkholderiaceae</taxon>
        <taxon>Cupriavidus</taxon>
    </lineage>
</organism>
<reference evidence="20" key="1">
    <citation type="submission" date="2018-06" db="EMBL/GenBank/DDBJ databases">
        <title>Genomic Encyclopedia of Type Strains, Phase IV (KMG-V): Genome sequencing to study the core and pangenomes of soil and plant-associated prokaryotes.</title>
        <authorList>
            <person name="Whitman W."/>
        </authorList>
    </citation>
    <scope>NUCLEOTIDE SEQUENCE [LARGE SCALE GENOMIC DNA]</scope>
    <source>
        <strain evidence="20">MLR2-44</strain>
    </source>
</reference>
<dbReference type="InterPro" id="IPR051909">
    <property type="entry name" value="MFP_Cation_Efflux"/>
</dbReference>
<evidence type="ECO:0000256" key="15">
    <source>
        <dbReference type="SAM" id="MobiDB-lite"/>
    </source>
</evidence>
<dbReference type="AlphaFoldDB" id="A0A2W7PC26"/>
<name>A0A2W7PC26_9BURK</name>
<dbReference type="Pfam" id="PF25973">
    <property type="entry name" value="BSH_CzcB"/>
    <property type="match status" value="1"/>
</dbReference>
<accession>A0A2W7PC26</accession>
<evidence type="ECO:0000256" key="11">
    <source>
        <dbReference type="ARBA" id="ARBA00023285"/>
    </source>
</evidence>
<feature type="region of interest" description="Disordered" evidence="15">
    <location>
        <begin position="35"/>
        <end position="85"/>
    </location>
</feature>
<dbReference type="InterPro" id="IPR058649">
    <property type="entry name" value="CzcB_C"/>
</dbReference>
<gene>
    <name evidence="20" type="ORF">C7416_10130</name>
</gene>
<feature type="coiled-coil region" evidence="14">
    <location>
        <begin position="196"/>
        <end position="223"/>
    </location>
</feature>
<feature type="domain" description="CzcB-like barrel-sandwich hybrid" evidence="18">
    <location>
        <begin position="128"/>
        <end position="271"/>
    </location>
</feature>
<keyword evidence="11" id="KW-0170">Cobalt</keyword>
<dbReference type="Pfam" id="PF25893">
    <property type="entry name" value="HH_CzcB"/>
    <property type="match status" value="1"/>
</dbReference>
<proteinExistence type="inferred from homology"/>